<sequence length="78" mass="9160">MPPRCCPWLFPWTRLRTSSVRAVRSFRTSALPAIARSMWKRTATSLFPPSMQRMQTVQSTPSRQSWRTPRWVPSIRVV</sequence>
<evidence type="ECO:0000313" key="1">
    <source>
        <dbReference type="EMBL" id="EJW96809.1"/>
    </source>
</evidence>
<organism evidence="1">
    <name type="scientific">gut metagenome</name>
    <dbReference type="NCBI Taxonomy" id="749906"/>
    <lineage>
        <taxon>unclassified sequences</taxon>
        <taxon>metagenomes</taxon>
        <taxon>organismal metagenomes</taxon>
    </lineage>
</organism>
<dbReference type="AlphaFoldDB" id="J9GBL5"/>
<protein>
    <submittedName>
        <fullName evidence="1">Uncharacterized protein</fullName>
    </submittedName>
</protein>
<reference evidence="1" key="1">
    <citation type="journal article" date="2012" name="PLoS ONE">
        <title>Gene sets for utilization of primary and secondary nutrition supplies in the distal gut of endangered iberian lynx.</title>
        <authorList>
            <person name="Alcaide M."/>
            <person name="Messina E."/>
            <person name="Richter M."/>
            <person name="Bargiela R."/>
            <person name="Peplies J."/>
            <person name="Huws S.A."/>
            <person name="Newbold C.J."/>
            <person name="Golyshin P.N."/>
            <person name="Simon M.A."/>
            <person name="Lopez G."/>
            <person name="Yakimov M.M."/>
            <person name="Ferrer M."/>
        </authorList>
    </citation>
    <scope>NUCLEOTIDE SEQUENCE</scope>
</reference>
<accession>J9GBL5</accession>
<name>J9GBL5_9ZZZZ</name>
<gene>
    <name evidence="1" type="ORF">EVA_15083</name>
</gene>
<comment type="caution">
    <text evidence="1">The sequence shown here is derived from an EMBL/GenBank/DDBJ whole genome shotgun (WGS) entry which is preliminary data.</text>
</comment>
<proteinExistence type="predicted"/>
<dbReference type="EMBL" id="AMCI01005092">
    <property type="protein sequence ID" value="EJW96809.1"/>
    <property type="molecule type" value="Genomic_DNA"/>
</dbReference>